<dbReference type="PANTHER" id="PTHR42718">
    <property type="entry name" value="MAJOR FACILITATOR SUPERFAMILY MULTIDRUG TRANSPORTER MFSC"/>
    <property type="match status" value="1"/>
</dbReference>
<feature type="transmembrane region" description="Helical" evidence="8">
    <location>
        <begin position="149"/>
        <end position="169"/>
    </location>
</feature>
<dbReference type="PROSITE" id="PS00216">
    <property type="entry name" value="SUGAR_TRANSPORT_1"/>
    <property type="match status" value="1"/>
</dbReference>
<dbReference type="GO" id="GO:0005886">
    <property type="term" value="C:plasma membrane"/>
    <property type="evidence" value="ECO:0007669"/>
    <property type="project" value="UniProtKB-SubCell"/>
</dbReference>
<feature type="transmembrane region" description="Helical" evidence="8">
    <location>
        <begin position="87"/>
        <end position="109"/>
    </location>
</feature>
<keyword evidence="3" id="KW-1003">Cell membrane</keyword>
<keyword evidence="6 8" id="KW-0472">Membrane</keyword>
<dbReference type="PROSITE" id="PS50850">
    <property type="entry name" value="MFS"/>
    <property type="match status" value="1"/>
</dbReference>
<organism evidence="10 11">
    <name type="scientific">Actinacidiphila guanduensis</name>
    <dbReference type="NCBI Taxonomy" id="310781"/>
    <lineage>
        <taxon>Bacteria</taxon>
        <taxon>Bacillati</taxon>
        <taxon>Actinomycetota</taxon>
        <taxon>Actinomycetes</taxon>
        <taxon>Kitasatosporales</taxon>
        <taxon>Streptomycetaceae</taxon>
        <taxon>Actinacidiphila</taxon>
    </lineage>
</organism>
<evidence type="ECO:0000256" key="5">
    <source>
        <dbReference type="ARBA" id="ARBA00022989"/>
    </source>
</evidence>
<dbReference type="SUPFAM" id="SSF103473">
    <property type="entry name" value="MFS general substrate transporter"/>
    <property type="match status" value="1"/>
</dbReference>
<keyword evidence="11" id="KW-1185">Reference proteome</keyword>
<evidence type="ECO:0000313" key="11">
    <source>
        <dbReference type="Proteomes" id="UP000199341"/>
    </source>
</evidence>
<evidence type="ECO:0000256" key="4">
    <source>
        <dbReference type="ARBA" id="ARBA00022692"/>
    </source>
</evidence>
<name>A0A1H0QJ49_9ACTN</name>
<feature type="transmembrane region" description="Helical" evidence="8">
    <location>
        <begin position="29"/>
        <end position="46"/>
    </location>
</feature>
<comment type="subcellular location">
    <subcellularLocation>
        <location evidence="1">Cell membrane</location>
        <topology evidence="1">Multi-pass membrane protein</topology>
    </subcellularLocation>
</comment>
<feature type="non-terminal residue" evidence="10">
    <location>
        <position position="211"/>
    </location>
</feature>
<evidence type="ECO:0000256" key="2">
    <source>
        <dbReference type="ARBA" id="ARBA00022448"/>
    </source>
</evidence>
<keyword evidence="4 8" id="KW-0812">Transmembrane</keyword>
<dbReference type="CDD" id="cd17321">
    <property type="entry name" value="MFS_MMR_MDR_like"/>
    <property type="match status" value="1"/>
</dbReference>
<dbReference type="PANTHER" id="PTHR42718:SF46">
    <property type="entry name" value="BLR6921 PROTEIN"/>
    <property type="match status" value="1"/>
</dbReference>
<dbReference type="Proteomes" id="UP000199341">
    <property type="component" value="Unassembled WGS sequence"/>
</dbReference>
<evidence type="ECO:0000313" key="10">
    <source>
        <dbReference type="EMBL" id="SDP17421.1"/>
    </source>
</evidence>
<feature type="domain" description="Major facilitator superfamily (MFS) profile" evidence="9">
    <location>
        <begin position="1"/>
        <end position="211"/>
    </location>
</feature>
<evidence type="ECO:0000256" key="8">
    <source>
        <dbReference type="SAM" id="Phobius"/>
    </source>
</evidence>
<dbReference type="EMBL" id="FNIE01000019">
    <property type="protein sequence ID" value="SDP17421.1"/>
    <property type="molecule type" value="Genomic_DNA"/>
</dbReference>
<dbReference type="InterPro" id="IPR036259">
    <property type="entry name" value="MFS_trans_sf"/>
</dbReference>
<dbReference type="GO" id="GO:0022857">
    <property type="term" value="F:transmembrane transporter activity"/>
    <property type="evidence" value="ECO:0007669"/>
    <property type="project" value="InterPro"/>
</dbReference>
<evidence type="ECO:0000256" key="1">
    <source>
        <dbReference type="ARBA" id="ARBA00004651"/>
    </source>
</evidence>
<sequence length="211" mass="21987">MVNAYTLTFAGFLMLGGRAADLWGRRRVFLVGLTLFTLFSLVGGLAQNGAWLITARALQGLGGAVLAPSTLSLLTNRFTEPHERRRALGAWSTTSASGAAVGVLAGGVLTDLLDWRWVLFVNVPIGAAVVVLAAVALPESRAEGERPKLDVLGAVTVTLGLAALVYAVVGTNEHPWGSARTLVTLGVAVALLAVFAVTETRIAEAPLIPFS</sequence>
<dbReference type="InterPro" id="IPR011701">
    <property type="entry name" value="MFS"/>
</dbReference>
<dbReference type="Gene3D" id="1.20.1720.10">
    <property type="entry name" value="Multidrug resistance protein D"/>
    <property type="match status" value="1"/>
</dbReference>
<protein>
    <submittedName>
        <fullName evidence="10">Major Facilitator Superfamily protein</fullName>
    </submittedName>
</protein>
<dbReference type="InterPro" id="IPR005829">
    <property type="entry name" value="Sugar_transporter_CS"/>
</dbReference>
<dbReference type="AlphaFoldDB" id="A0A1H0QJ49"/>
<keyword evidence="2" id="KW-0813">Transport</keyword>
<accession>A0A1H0QJ49</accession>
<feature type="transmembrane region" description="Helical" evidence="8">
    <location>
        <begin position="115"/>
        <end position="137"/>
    </location>
</feature>
<evidence type="ECO:0000256" key="3">
    <source>
        <dbReference type="ARBA" id="ARBA00022475"/>
    </source>
</evidence>
<dbReference type="GO" id="GO:0046677">
    <property type="term" value="P:response to antibiotic"/>
    <property type="evidence" value="ECO:0007669"/>
    <property type="project" value="UniProtKB-KW"/>
</dbReference>
<dbReference type="Pfam" id="PF07690">
    <property type="entry name" value="MFS_1"/>
    <property type="match status" value="1"/>
</dbReference>
<proteinExistence type="predicted"/>
<gene>
    <name evidence="10" type="ORF">SAMN05216259_1191</name>
</gene>
<keyword evidence="7" id="KW-0046">Antibiotic resistance</keyword>
<dbReference type="RefSeq" id="WP_245771760.1">
    <property type="nucleotide sequence ID" value="NZ_FNIE01000019.1"/>
</dbReference>
<evidence type="ECO:0000256" key="6">
    <source>
        <dbReference type="ARBA" id="ARBA00023136"/>
    </source>
</evidence>
<feature type="transmembrane region" description="Helical" evidence="8">
    <location>
        <begin position="181"/>
        <end position="198"/>
    </location>
</feature>
<evidence type="ECO:0000256" key="7">
    <source>
        <dbReference type="ARBA" id="ARBA00023251"/>
    </source>
</evidence>
<evidence type="ECO:0000259" key="9">
    <source>
        <dbReference type="PROSITE" id="PS50850"/>
    </source>
</evidence>
<dbReference type="InterPro" id="IPR020846">
    <property type="entry name" value="MFS_dom"/>
</dbReference>
<reference evidence="10 11" key="1">
    <citation type="submission" date="2016-10" db="EMBL/GenBank/DDBJ databases">
        <authorList>
            <person name="de Groot N.N."/>
        </authorList>
    </citation>
    <scope>NUCLEOTIDE SEQUENCE [LARGE SCALE GENOMIC DNA]</scope>
    <source>
        <strain evidence="10 11">CGMCC 4.2022</strain>
    </source>
</reference>
<keyword evidence="5 8" id="KW-1133">Transmembrane helix</keyword>